<evidence type="ECO:0000259" key="8">
    <source>
        <dbReference type="PROSITE" id="PS51021"/>
    </source>
</evidence>
<dbReference type="Gene3D" id="2.30.30.40">
    <property type="entry name" value="SH3 Domains"/>
    <property type="match status" value="1"/>
</dbReference>
<dbReference type="InterPro" id="IPR035471">
    <property type="entry name" value="Amphiphysin-2_SH3"/>
</dbReference>
<feature type="domain" description="BAR" evidence="8">
    <location>
        <begin position="29"/>
        <end position="245"/>
    </location>
</feature>
<dbReference type="AlphaFoldDB" id="A0A7K7QDF0"/>
<dbReference type="GO" id="GO:0005543">
    <property type="term" value="F:phospholipid binding"/>
    <property type="evidence" value="ECO:0007669"/>
    <property type="project" value="TreeGrafter"/>
</dbReference>
<feature type="non-terminal residue" evidence="9">
    <location>
        <position position="442"/>
    </location>
</feature>
<dbReference type="Pfam" id="PF03114">
    <property type="entry name" value="BAR"/>
    <property type="match status" value="1"/>
</dbReference>
<dbReference type="PANTHER" id="PTHR46514">
    <property type="entry name" value="AMPHIPHYSIN"/>
    <property type="match status" value="1"/>
</dbReference>
<dbReference type="GO" id="GO:0008021">
    <property type="term" value="C:synaptic vesicle"/>
    <property type="evidence" value="ECO:0007669"/>
    <property type="project" value="TreeGrafter"/>
</dbReference>
<dbReference type="InterPro" id="IPR003023">
    <property type="entry name" value="Amphiphysin_2"/>
</dbReference>
<dbReference type="PROSITE" id="PS51021">
    <property type="entry name" value="BAR"/>
    <property type="match status" value="1"/>
</dbReference>
<dbReference type="FunFam" id="1.20.1270.60:FF:000007">
    <property type="entry name" value="Bridging integrator 1, isoform CRA_e"/>
    <property type="match status" value="1"/>
</dbReference>
<dbReference type="SUPFAM" id="SSF103657">
    <property type="entry name" value="BAR/IMD domain-like"/>
    <property type="match status" value="1"/>
</dbReference>
<dbReference type="EMBL" id="VZSS01000012">
    <property type="protein sequence ID" value="NWZ77733.1"/>
    <property type="molecule type" value="Genomic_DNA"/>
</dbReference>
<dbReference type="Gene3D" id="1.20.1270.60">
    <property type="entry name" value="Arfaptin homology (AH) domain/BAR domain"/>
    <property type="match status" value="1"/>
</dbReference>
<dbReference type="SMART" id="SM00721">
    <property type="entry name" value="BAR"/>
    <property type="match status" value="1"/>
</dbReference>
<dbReference type="GeneID" id="131579429"/>
<keyword evidence="10" id="KW-1185">Reference proteome</keyword>
<evidence type="ECO:0000256" key="3">
    <source>
        <dbReference type="ARBA" id="ARBA00022490"/>
    </source>
</evidence>
<dbReference type="PRINTS" id="PR01253">
    <property type="entry name" value="AMPHIPHYSIN2"/>
</dbReference>
<feature type="coiled-coil region" evidence="5">
    <location>
        <begin position="157"/>
        <end position="191"/>
    </location>
</feature>
<comment type="caution">
    <text evidence="9">The sequence shown here is derived from an EMBL/GenBank/DDBJ whole genome shotgun (WGS) entry which is preliminary data.</text>
</comment>
<dbReference type="GO" id="GO:0005886">
    <property type="term" value="C:plasma membrane"/>
    <property type="evidence" value="ECO:0007669"/>
    <property type="project" value="TreeGrafter"/>
</dbReference>
<dbReference type="PRINTS" id="PR00452">
    <property type="entry name" value="SH3DOMAIN"/>
</dbReference>
<dbReference type="PANTHER" id="PTHR46514:SF4">
    <property type="entry name" value="MYC BOX-DEPENDENT-INTERACTING PROTEIN 1"/>
    <property type="match status" value="1"/>
</dbReference>
<proteinExistence type="predicted"/>
<dbReference type="SMART" id="SM00326">
    <property type="entry name" value="SH3"/>
    <property type="match status" value="1"/>
</dbReference>
<evidence type="ECO:0000313" key="9">
    <source>
        <dbReference type="EMBL" id="NWZ77733.1"/>
    </source>
</evidence>
<comment type="subcellular location">
    <subcellularLocation>
        <location evidence="1">Cytoplasm</location>
    </subcellularLocation>
</comment>
<reference evidence="9 10" key="1">
    <citation type="submission" date="2019-09" db="EMBL/GenBank/DDBJ databases">
        <title>Bird 10,000 Genomes (B10K) Project - Family phase.</title>
        <authorList>
            <person name="Zhang G."/>
        </authorList>
    </citation>
    <scope>NUCLEOTIDE SEQUENCE [LARGE SCALE GENOMIC DNA]</scope>
    <source>
        <strain evidence="9">OUT-0023</strain>
        <tissue evidence="9">Blood</tissue>
    </source>
</reference>
<evidence type="ECO:0000256" key="5">
    <source>
        <dbReference type="SAM" id="Coils"/>
    </source>
</evidence>
<dbReference type="FunFam" id="2.30.30.40:FF:000029">
    <property type="entry name" value="myc box-dependent-interacting protein 1 isoform X2"/>
    <property type="match status" value="1"/>
</dbReference>
<dbReference type="GO" id="GO:0030100">
    <property type="term" value="P:regulation of endocytosis"/>
    <property type="evidence" value="ECO:0007669"/>
    <property type="project" value="InterPro"/>
</dbReference>
<evidence type="ECO:0000256" key="4">
    <source>
        <dbReference type="PROSITE-ProRule" id="PRU00192"/>
    </source>
</evidence>
<evidence type="ECO:0000256" key="1">
    <source>
        <dbReference type="ARBA" id="ARBA00004496"/>
    </source>
</evidence>
<gene>
    <name evidence="9" type="primary">Bin1</name>
    <name evidence="9" type="ORF">POEATR_R00303</name>
</gene>
<dbReference type="CDD" id="cd12139">
    <property type="entry name" value="SH3_Bin1"/>
    <property type="match status" value="1"/>
</dbReference>
<dbReference type="GO" id="GO:0048156">
    <property type="term" value="F:tau protein binding"/>
    <property type="evidence" value="ECO:0007669"/>
    <property type="project" value="TreeGrafter"/>
</dbReference>
<dbReference type="SUPFAM" id="SSF50044">
    <property type="entry name" value="SH3-domain"/>
    <property type="match status" value="1"/>
</dbReference>
<evidence type="ECO:0000256" key="6">
    <source>
        <dbReference type="SAM" id="MobiDB-lite"/>
    </source>
</evidence>
<feature type="non-terminal residue" evidence="9">
    <location>
        <position position="1"/>
    </location>
</feature>
<name>A0A7K7QDF0_POEAT</name>
<sequence>MAELGSKGVTAGKIASNVQKKLTRAQEKVLQKLGKADETKDEQFEQCVQNFNKQLSEGTRLQKDLRTYLASVKAMHEASKKLTECLQEVYEPDWPGRDDTNKIAENNDLLWTDFHQKLVDQALLTMDTYLGQFPDIKSRIAKRGRKLVDYDSARHHFEALQTAKKKDETKIAKAEEELVKAQKVFEEMNVDLQEELPSLWNSRVGFYVNTFQSIAGLEENFHKEMSKLNQNLHDVLLGLDKQYSGNAFPVKAQPSDSTPAKANKSPSPPPDGSPITSPETKTVNHELEASTLEAPGASIPKSPSQPAEAARAGAEAAGSEAAAGAEASKTEADSGSSSLPAVVVETFPATVNGTVEGGASSERADMPPGFLFKVQAMHDYTATDTDELQLKAGDVVLVIPFENPEEQDEGWLMGVKESDWIQHKELDQCRGVFPENFTERVQ</sequence>
<dbReference type="InterPro" id="IPR003005">
    <property type="entry name" value="Amphiphysin"/>
</dbReference>
<evidence type="ECO:0000313" key="10">
    <source>
        <dbReference type="Proteomes" id="UP000540071"/>
    </source>
</evidence>
<dbReference type="RefSeq" id="XP_058695319.1">
    <property type="nucleotide sequence ID" value="XM_058839336.1"/>
</dbReference>
<dbReference type="PROSITE" id="PS50002">
    <property type="entry name" value="SH3"/>
    <property type="match status" value="1"/>
</dbReference>
<dbReference type="Pfam" id="PF14604">
    <property type="entry name" value="SH3_9"/>
    <property type="match status" value="1"/>
</dbReference>
<feature type="region of interest" description="Disordered" evidence="6">
    <location>
        <begin position="247"/>
        <end position="338"/>
    </location>
</feature>
<dbReference type="CDD" id="cd07611">
    <property type="entry name" value="BAR_Amphiphysin_I_II"/>
    <property type="match status" value="1"/>
</dbReference>
<dbReference type="PRINTS" id="PR01251">
    <property type="entry name" value="AMPHIPHYSIN"/>
</dbReference>
<keyword evidence="3" id="KW-0963">Cytoplasm</keyword>
<dbReference type="InterPro" id="IPR001452">
    <property type="entry name" value="SH3_domain"/>
</dbReference>
<feature type="domain" description="SH3" evidence="7">
    <location>
        <begin position="369"/>
        <end position="442"/>
    </location>
</feature>
<dbReference type="InterPro" id="IPR027267">
    <property type="entry name" value="AH/BAR_dom_sf"/>
</dbReference>
<dbReference type="InterPro" id="IPR036028">
    <property type="entry name" value="SH3-like_dom_sf"/>
</dbReference>
<dbReference type="InterPro" id="IPR004148">
    <property type="entry name" value="BAR_dom"/>
</dbReference>
<evidence type="ECO:0000256" key="2">
    <source>
        <dbReference type="ARBA" id="ARBA00022443"/>
    </source>
</evidence>
<accession>A0A7K7QDF0</accession>
<organism evidence="9 10">
    <name type="scientific">Poecile atricapillus</name>
    <name type="common">Black-capped chickadee</name>
    <name type="synonym">Parus atricapillus</name>
    <dbReference type="NCBI Taxonomy" id="48891"/>
    <lineage>
        <taxon>Eukaryota</taxon>
        <taxon>Metazoa</taxon>
        <taxon>Chordata</taxon>
        <taxon>Craniata</taxon>
        <taxon>Vertebrata</taxon>
        <taxon>Euteleostomi</taxon>
        <taxon>Archelosauria</taxon>
        <taxon>Archosauria</taxon>
        <taxon>Dinosauria</taxon>
        <taxon>Saurischia</taxon>
        <taxon>Theropoda</taxon>
        <taxon>Coelurosauria</taxon>
        <taxon>Aves</taxon>
        <taxon>Neognathae</taxon>
        <taxon>Neoaves</taxon>
        <taxon>Telluraves</taxon>
        <taxon>Australaves</taxon>
        <taxon>Passeriformes</taxon>
        <taxon>Paridae</taxon>
        <taxon>Poecile</taxon>
    </lineage>
</organism>
<evidence type="ECO:0000259" key="7">
    <source>
        <dbReference type="PROSITE" id="PS50002"/>
    </source>
</evidence>
<keyword evidence="2 4" id="KW-0728">SH3 domain</keyword>
<protein>
    <submittedName>
        <fullName evidence="9">BIN1 protein</fullName>
    </submittedName>
</protein>
<keyword evidence="5" id="KW-0175">Coiled coil</keyword>
<dbReference type="Proteomes" id="UP000540071">
    <property type="component" value="Unassembled WGS sequence"/>
</dbReference>
<feature type="compositionally biased region" description="Low complexity" evidence="6">
    <location>
        <begin position="307"/>
        <end position="327"/>
    </location>
</feature>